<proteinExistence type="predicted"/>
<evidence type="ECO:0000313" key="3">
    <source>
        <dbReference type="Proteomes" id="UP000179797"/>
    </source>
</evidence>
<accession>A0A1S1YTD6</accession>
<name>A0A1S1YTD6_FLAPC</name>
<keyword evidence="1" id="KW-1133">Transmembrane helix</keyword>
<dbReference type="RefSeq" id="WP_044220781.1">
    <property type="nucleotide sequence ID" value="NZ_JRYR02000002.1"/>
</dbReference>
<protein>
    <submittedName>
        <fullName evidence="2">Uncharacterized protein</fullName>
    </submittedName>
</protein>
<sequence>METITLQNPMKKPVALRIIMVSFLLKVFIAFGLYYAISSGKLEIPNANPEYILYTAGFYIINLIGMIITALNGKLQLFRAIILFDFMVSIPAKAVIGFVMAVYSFGLTFHPKLKEYFESKN</sequence>
<comment type="caution">
    <text evidence="2">The sequence shown here is derived from an EMBL/GenBank/DDBJ whole genome shotgun (WGS) entry which is preliminary data.</text>
</comment>
<keyword evidence="1" id="KW-0472">Membrane</keyword>
<keyword evidence="1" id="KW-0812">Transmembrane</keyword>
<feature type="transmembrane region" description="Helical" evidence="1">
    <location>
        <begin position="51"/>
        <end position="71"/>
    </location>
</feature>
<evidence type="ECO:0000256" key="1">
    <source>
        <dbReference type="SAM" id="Phobius"/>
    </source>
</evidence>
<dbReference type="EMBL" id="JRYR02000002">
    <property type="protein sequence ID" value="OHX64290.1"/>
    <property type="molecule type" value="Genomic_DNA"/>
</dbReference>
<dbReference type="AlphaFoldDB" id="A0A1S1YTD6"/>
<keyword evidence="3" id="KW-1185">Reference proteome</keyword>
<dbReference type="Proteomes" id="UP000179797">
    <property type="component" value="Unassembled WGS sequence"/>
</dbReference>
<gene>
    <name evidence="2" type="ORF">NH26_22070</name>
</gene>
<feature type="transmembrane region" description="Helical" evidence="1">
    <location>
        <begin position="83"/>
        <end position="105"/>
    </location>
</feature>
<organism evidence="2 3">
    <name type="scientific">Flammeovirga pacifica</name>
    <dbReference type="NCBI Taxonomy" id="915059"/>
    <lineage>
        <taxon>Bacteria</taxon>
        <taxon>Pseudomonadati</taxon>
        <taxon>Bacteroidota</taxon>
        <taxon>Cytophagia</taxon>
        <taxon>Cytophagales</taxon>
        <taxon>Flammeovirgaceae</taxon>
        <taxon>Flammeovirga</taxon>
    </lineage>
</organism>
<feature type="transmembrane region" description="Helical" evidence="1">
    <location>
        <begin position="14"/>
        <end position="36"/>
    </location>
</feature>
<dbReference type="OrthoDB" id="980542at2"/>
<evidence type="ECO:0000313" key="2">
    <source>
        <dbReference type="EMBL" id="OHX64290.1"/>
    </source>
</evidence>
<reference evidence="2 3" key="1">
    <citation type="journal article" date="2012" name="Int. J. Syst. Evol. Microbiol.">
        <title>Flammeovirga pacifica sp. nov., isolated from deep-sea sediment.</title>
        <authorList>
            <person name="Xu H."/>
            <person name="Fu Y."/>
            <person name="Yang N."/>
            <person name="Ding Z."/>
            <person name="Lai Q."/>
            <person name="Zeng R."/>
        </authorList>
    </citation>
    <scope>NUCLEOTIDE SEQUENCE [LARGE SCALE GENOMIC DNA]</scope>
    <source>
        <strain evidence="3">DSM 24597 / LMG 26175 / WPAGA1</strain>
    </source>
</reference>